<sequence length="388" mass="42584">MKPKYSSFIIGLVLVFVFSCKEQNGKAEVEAGTKASPGIVTLSKEQFEANNMAVGRVSEMRFPEVIQVSGTIDVPPENRAVISAVYGGFVKKTSLLIGDQVRKGDVVAVLENPEFLTLQQDYLMVREQLPYLKSEFERQQTLFEEQISSEKLFLQAQSTYRSTLARKSGLEKQLALLGLNPERITPAELRSEVGVTAPISGKVTQVNISTGSYASRASEMLEIVNPEHLHLELSVFEQDIGKVQKGQPIRFRIPEVSNTEYEGTVYLVGSSIDKNRTVKVHGHLKDESDTSLMVGMFVQADIWVTPGTVTENETLKYMALPAEAIGSGTSGSFVLVQEASSETIYSFRKEAVKTGPTTGGFTAITDPGNLKDTDLVLIKGTFLIPDME</sequence>
<dbReference type="InterPro" id="IPR006143">
    <property type="entry name" value="RND_pump_MFP"/>
</dbReference>
<dbReference type="RefSeq" id="WP_289723493.1">
    <property type="nucleotide sequence ID" value="NZ_JAUDUY010000001.1"/>
</dbReference>
<evidence type="ECO:0000313" key="6">
    <source>
        <dbReference type="EMBL" id="MDM9630130.1"/>
    </source>
</evidence>
<evidence type="ECO:0000256" key="2">
    <source>
        <dbReference type="ARBA" id="ARBA00022448"/>
    </source>
</evidence>
<dbReference type="Pfam" id="PF25893">
    <property type="entry name" value="HH_CzcB"/>
    <property type="match status" value="1"/>
</dbReference>
<dbReference type="InterPro" id="IPR058647">
    <property type="entry name" value="BSH_CzcB-like"/>
</dbReference>
<evidence type="ECO:0000256" key="1">
    <source>
        <dbReference type="ARBA" id="ARBA00009477"/>
    </source>
</evidence>
<dbReference type="InterPro" id="IPR058792">
    <property type="entry name" value="Beta-barrel_RND_2"/>
</dbReference>
<dbReference type="PROSITE" id="PS51257">
    <property type="entry name" value="PROKAR_LIPOPROTEIN"/>
    <property type="match status" value="1"/>
</dbReference>
<evidence type="ECO:0000313" key="7">
    <source>
        <dbReference type="Proteomes" id="UP001174839"/>
    </source>
</evidence>
<dbReference type="InterPro" id="IPR058648">
    <property type="entry name" value="HH_CzcB-like"/>
</dbReference>
<dbReference type="SUPFAM" id="SSF111369">
    <property type="entry name" value="HlyD-like secretion proteins"/>
    <property type="match status" value="1"/>
</dbReference>
<feature type="domain" description="CzcB-like barrel-sandwich hybrid" evidence="5">
    <location>
        <begin position="80"/>
        <end position="224"/>
    </location>
</feature>
<dbReference type="PANTHER" id="PTHR30097">
    <property type="entry name" value="CATION EFFLUX SYSTEM PROTEIN CUSB"/>
    <property type="match status" value="1"/>
</dbReference>
<feature type="domain" description="CusB-like beta-barrel" evidence="4">
    <location>
        <begin position="231"/>
        <end position="301"/>
    </location>
</feature>
<evidence type="ECO:0000259" key="5">
    <source>
        <dbReference type="Pfam" id="PF25973"/>
    </source>
</evidence>
<dbReference type="Gene3D" id="2.40.420.20">
    <property type="match status" value="1"/>
</dbReference>
<evidence type="ECO:0000259" key="4">
    <source>
        <dbReference type="Pfam" id="PF25954"/>
    </source>
</evidence>
<dbReference type="InterPro" id="IPR051909">
    <property type="entry name" value="MFP_Cation_Efflux"/>
</dbReference>
<dbReference type="EMBL" id="JAUDUY010000001">
    <property type="protein sequence ID" value="MDM9630130.1"/>
    <property type="molecule type" value="Genomic_DNA"/>
</dbReference>
<comment type="similarity">
    <text evidence="1">Belongs to the membrane fusion protein (MFP) (TC 8.A.1) family.</text>
</comment>
<dbReference type="Proteomes" id="UP001174839">
    <property type="component" value="Unassembled WGS sequence"/>
</dbReference>
<evidence type="ECO:0000259" key="3">
    <source>
        <dbReference type="Pfam" id="PF25893"/>
    </source>
</evidence>
<protein>
    <submittedName>
        <fullName evidence="6">Efflux RND transporter periplasmic adaptor subunit</fullName>
    </submittedName>
</protein>
<accession>A0ABT7WB41</accession>
<reference evidence="6" key="1">
    <citation type="submission" date="2023-06" db="EMBL/GenBank/DDBJ databases">
        <title>Robiginitalea aurantiacus sp. nov. and Algoriphagus sediminis sp. nov., isolated from coastal sediment.</title>
        <authorList>
            <person name="Zhou Z.Y."/>
            <person name="An J."/>
            <person name="Jia Y.W."/>
            <person name="Du Z.J."/>
        </authorList>
    </citation>
    <scope>NUCLEOTIDE SEQUENCE</scope>
    <source>
        <strain evidence="6">M39</strain>
    </source>
</reference>
<proteinExistence type="inferred from homology"/>
<dbReference type="Pfam" id="PF25954">
    <property type="entry name" value="Beta-barrel_RND_2"/>
    <property type="match status" value="1"/>
</dbReference>
<dbReference type="Gene3D" id="2.40.30.170">
    <property type="match status" value="1"/>
</dbReference>
<dbReference type="PANTHER" id="PTHR30097:SF4">
    <property type="entry name" value="SLR6042 PROTEIN"/>
    <property type="match status" value="1"/>
</dbReference>
<gene>
    <name evidence="6" type="ORF">QU605_01515</name>
</gene>
<organism evidence="6 7">
    <name type="scientific">Robiginitalea aurantiaca</name>
    <dbReference type="NCBI Taxonomy" id="3056915"/>
    <lineage>
        <taxon>Bacteria</taxon>
        <taxon>Pseudomonadati</taxon>
        <taxon>Bacteroidota</taxon>
        <taxon>Flavobacteriia</taxon>
        <taxon>Flavobacteriales</taxon>
        <taxon>Flavobacteriaceae</taxon>
        <taxon>Robiginitalea</taxon>
    </lineage>
</organism>
<comment type="caution">
    <text evidence="6">The sequence shown here is derived from an EMBL/GenBank/DDBJ whole genome shotgun (WGS) entry which is preliminary data.</text>
</comment>
<feature type="domain" description="CzcB-like alpha-helical hairpin" evidence="3">
    <location>
        <begin position="118"/>
        <end position="164"/>
    </location>
</feature>
<dbReference type="Gene3D" id="2.40.50.100">
    <property type="match status" value="1"/>
</dbReference>
<dbReference type="NCBIfam" id="TIGR01730">
    <property type="entry name" value="RND_mfp"/>
    <property type="match status" value="1"/>
</dbReference>
<keyword evidence="2" id="KW-0813">Transport</keyword>
<name>A0ABT7WB41_9FLAO</name>
<keyword evidence="7" id="KW-1185">Reference proteome</keyword>
<dbReference type="Pfam" id="PF25973">
    <property type="entry name" value="BSH_CzcB"/>
    <property type="match status" value="1"/>
</dbReference>